<dbReference type="CDD" id="cd08157">
    <property type="entry name" value="catalase_fungal"/>
    <property type="match status" value="1"/>
</dbReference>
<dbReference type="InterPro" id="IPR020835">
    <property type="entry name" value="Catalase_sf"/>
</dbReference>
<protein>
    <recommendedName>
        <fullName evidence="9">Catalase</fullName>
        <ecNumber evidence="9">1.11.1.6</ecNumber>
    </recommendedName>
</protein>
<evidence type="ECO:0000256" key="4">
    <source>
        <dbReference type="ARBA" id="ARBA00022723"/>
    </source>
</evidence>
<dbReference type="EC" id="1.11.1.6" evidence="9"/>
<comment type="caution">
    <text evidence="13">The sequence shown here is derived from an EMBL/GenBank/DDBJ whole genome shotgun (WGS) entry which is preliminary data.</text>
</comment>
<dbReference type="OrthoDB" id="6880011at2759"/>
<dbReference type="Proteomes" id="UP000319257">
    <property type="component" value="Unassembled WGS sequence"/>
</dbReference>
<dbReference type="GO" id="GO:0004096">
    <property type="term" value="F:catalase activity"/>
    <property type="evidence" value="ECO:0007669"/>
    <property type="project" value="UniProtKB-EC"/>
</dbReference>
<dbReference type="AlphaFoldDB" id="A0A507B774"/>
<evidence type="ECO:0000259" key="12">
    <source>
        <dbReference type="SMART" id="SM01060"/>
    </source>
</evidence>
<feature type="domain" description="Catalase core" evidence="12">
    <location>
        <begin position="21"/>
        <end position="413"/>
    </location>
</feature>
<dbReference type="Gene3D" id="2.40.180.10">
    <property type="entry name" value="Catalase core domain"/>
    <property type="match status" value="1"/>
</dbReference>
<feature type="region of interest" description="Disordered" evidence="11">
    <location>
        <begin position="1"/>
        <end position="27"/>
    </location>
</feature>
<sequence length="668" mass="74621">MGAGDDKPGSTYRYNEKPVYTTSNGAPVEHPTKWQRVGNSAGGPLLLQDFHLIDLLAHFDRERIPERVVHAKGAGAFGEFEVTHDISDICSADLFQGIGKKTPLAVRFSTVGGEKGSPDSARDPRGNVHFHESFAIKFYTNEGNWDLVGNNTPTFFIRDPTNFPVFIHTQKRNPQTNLKDATMFWDYLSTHQEAIHQVMILFSDRGTPYSYRHMNGYSSHTLKFTKADGSFVYVQVHYKTDQGIRNFNNEEAGRMASENPDWHTEDLFEAIRRGEHPSWSVYVQVLTPEQAEKFRWNVFDLTKVWPQKDVPLRPVGRITLNRNPENYFAEIEQLAFSPSHVVPGVEPSADPVLQSRLFSYPDTHRHRLGTNYQQIPVNRPLAAFNPFQRDGAMAVDGNYGAVPNYPSTYRALRYRPAASVSHEEWMGKVTSALFGEVTPEDYVQAGALWAVLGRTPGQQEALVHNVAVHLCGAHEATRQRTYGMFDKVDAALGRRIREETEKNVKNPTSQASGRGRRRNPTQTRPQLAPNPASQARPQGSTEPVMTLKFSAGLSWISNLTQGKRGASLRDTLVISAARITINPFARGHDTMLLGDDHCDASTADSRLPICPFHKLADATQLLALCFPPDSRPEPVIHRTFVPGPLSACDSPDLHADLISNSSTCSPRR</sequence>
<gene>
    <name evidence="13" type="ORF">E0L32_004241</name>
</gene>
<dbReference type="GO" id="GO:0020037">
    <property type="term" value="F:heme binding"/>
    <property type="evidence" value="ECO:0007669"/>
    <property type="project" value="InterPro"/>
</dbReference>
<evidence type="ECO:0000256" key="2">
    <source>
        <dbReference type="ARBA" id="ARBA00022559"/>
    </source>
</evidence>
<keyword evidence="4 9" id="KW-0479">Metal-binding</keyword>
<keyword evidence="14" id="KW-1185">Reference proteome</keyword>
<dbReference type="PANTHER" id="PTHR11465">
    <property type="entry name" value="CATALASE"/>
    <property type="match status" value="1"/>
</dbReference>
<dbReference type="GO" id="GO:0046872">
    <property type="term" value="F:metal ion binding"/>
    <property type="evidence" value="ECO:0007669"/>
    <property type="project" value="UniProtKB-KW"/>
</dbReference>
<evidence type="ECO:0000256" key="5">
    <source>
        <dbReference type="ARBA" id="ARBA00023002"/>
    </source>
</evidence>
<name>A0A507B774_9PEZI</name>
<dbReference type="STRING" id="1093900.A0A507B774"/>
<keyword evidence="5 9" id="KW-0560">Oxidoreductase</keyword>
<organism evidence="13 14">
    <name type="scientific">Thyridium curvatum</name>
    <dbReference type="NCBI Taxonomy" id="1093900"/>
    <lineage>
        <taxon>Eukaryota</taxon>
        <taxon>Fungi</taxon>
        <taxon>Dikarya</taxon>
        <taxon>Ascomycota</taxon>
        <taxon>Pezizomycotina</taxon>
        <taxon>Sordariomycetes</taxon>
        <taxon>Sordariomycetidae</taxon>
        <taxon>Thyridiales</taxon>
        <taxon>Thyridiaceae</taxon>
        <taxon>Thyridium</taxon>
    </lineage>
</organism>
<evidence type="ECO:0000256" key="8">
    <source>
        <dbReference type="ARBA" id="ARBA00044729"/>
    </source>
</evidence>
<evidence type="ECO:0000256" key="6">
    <source>
        <dbReference type="ARBA" id="ARBA00023004"/>
    </source>
</evidence>
<evidence type="ECO:0000256" key="11">
    <source>
        <dbReference type="SAM" id="MobiDB-lite"/>
    </source>
</evidence>
<evidence type="ECO:0000256" key="1">
    <source>
        <dbReference type="ARBA" id="ARBA00005329"/>
    </source>
</evidence>
<accession>A0A507B774</accession>
<dbReference type="FunFam" id="2.40.180.10:FF:000001">
    <property type="entry name" value="Catalase"/>
    <property type="match status" value="1"/>
</dbReference>
<proteinExistence type="inferred from homology"/>
<dbReference type="GO" id="GO:0042542">
    <property type="term" value="P:response to hydrogen peroxide"/>
    <property type="evidence" value="ECO:0007669"/>
    <property type="project" value="TreeGrafter"/>
</dbReference>
<comment type="function">
    <text evidence="8 10">Catalyzes the degradation of hydrogen peroxide (H(2)O(2)) generated by peroxisomal oxidases to water and oxygen, thereby protecting cells from the toxic effects of hydrogen peroxide.</text>
</comment>
<dbReference type="Pfam" id="PF06628">
    <property type="entry name" value="Catalase-rel"/>
    <property type="match status" value="1"/>
</dbReference>
<reference evidence="13 14" key="1">
    <citation type="submission" date="2019-06" db="EMBL/GenBank/DDBJ databases">
        <title>Draft genome sequence of the filamentous fungus Phialemoniopsis curvata isolated from diesel fuel.</title>
        <authorList>
            <person name="Varaljay V.A."/>
            <person name="Lyon W.J."/>
            <person name="Crouch A.L."/>
            <person name="Drake C.E."/>
            <person name="Hollomon J.M."/>
            <person name="Nadeau L.J."/>
            <person name="Nunn H.S."/>
            <person name="Stevenson B.S."/>
            <person name="Bojanowski C.L."/>
            <person name="Crookes-Goodson W.J."/>
        </authorList>
    </citation>
    <scope>NUCLEOTIDE SEQUENCE [LARGE SCALE GENOMIC DNA]</scope>
    <source>
        <strain evidence="13 14">D216</strain>
    </source>
</reference>
<dbReference type="Pfam" id="PF00199">
    <property type="entry name" value="Catalase"/>
    <property type="match status" value="1"/>
</dbReference>
<dbReference type="InParanoid" id="A0A507B774"/>
<dbReference type="GO" id="GO:0005777">
    <property type="term" value="C:peroxisome"/>
    <property type="evidence" value="ECO:0007669"/>
    <property type="project" value="TreeGrafter"/>
</dbReference>
<evidence type="ECO:0000256" key="9">
    <source>
        <dbReference type="RuleBase" id="RU000498"/>
    </source>
</evidence>
<feature type="compositionally biased region" description="Polar residues" evidence="11">
    <location>
        <begin position="520"/>
        <end position="541"/>
    </location>
</feature>
<evidence type="ECO:0000313" key="13">
    <source>
        <dbReference type="EMBL" id="TPX15543.1"/>
    </source>
</evidence>
<dbReference type="GO" id="GO:0005739">
    <property type="term" value="C:mitochondrion"/>
    <property type="evidence" value="ECO:0007669"/>
    <property type="project" value="TreeGrafter"/>
</dbReference>
<dbReference type="InterPro" id="IPR010582">
    <property type="entry name" value="Catalase_immune_responsive"/>
</dbReference>
<feature type="region of interest" description="Disordered" evidence="11">
    <location>
        <begin position="496"/>
        <end position="541"/>
    </location>
</feature>
<dbReference type="InterPro" id="IPR011614">
    <property type="entry name" value="Catalase_core"/>
</dbReference>
<dbReference type="GO" id="GO:0042744">
    <property type="term" value="P:hydrogen peroxide catabolic process"/>
    <property type="evidence" value="ECO:0007669"/>
    <property type="project" value="UniProtKB-KW"/>
</dbReference>
<keyword evidence="3 9" id="KW-0349">Heme</keyword>
<comment type="similarity">
    <text evidence="1 9">Belongs to the catalase family.</text>
</comment>
<dbReference type="PANTHER" id="PTHR11465:SF9">
    <property type="entry name" value="CATALASE"/>
    <property type="match status" value="1"/>
</dbReference>
<dbReference type="SMART" id="SM01060">
    <property type="entry name" value="Catalase"/>
    <property type="match status" value="1"/>
</dbReference>
<dbReference type="GeneID" id="41971688"/>
<dbReference type="InterPro" id="IPR024708">
    <property type="entry name" value="Catalase_AS"/>
</dbReference>
<dbReference type="FunCoup" id="A0A507B774">
    <property type="interactions" value="942"/>
</dbReference>
<dbReference type="PROSITE" id="PS00438">
    <property type="entry name" value="CATALASE_2"/>
    <property type="match status" value="1"/>
</dbReference>
<evidence type="ECO:0000313" key="14">
    <source>
        <dbReference type="Proteomes" id="UP000319257"/>
    </source>
</evidence>
<dbReference type="SUPFAM" id="SSF56634">
    <property type="entry name" value="Heme-dependent catalase-like"/>
    <property type="match status" value="1"/>
</dbReference>
<dbReference type="InterPro" id="IPR018028">
    <property type="entry name" value="Catalase"/>
</dbReference>
<dbReference type="PRINTS" id="PR00067">
    <property type="entry name" value="CATALASE"/>
</dbReference>
<keyword evidence="6 9" id="KW-0408">Iron</keyword>
<dbReference type="InterPro" id="IPR002226">
    <property type="entry name" value="Catalase_haem_BS"/>
</dbReference>
<dbReference type="EMBL" id="SKBQ01000020">
    <property type="protein sequence ID" value="TPX15543.1"/>
    <property type="molecule type" value="Genomic_DNA"/>
</dbReference>
<dbReference type="PROSITE" id="PS00437">
    <property type="entry name" value="CATALASE_1"/>
    <property type="match status" value="1"/>
</dbReference>
<dbReference type="RefSeq" id="XP_030997254.1">
    <property type="nucleotide sequence ID" value="XM_031138630.1"/>
</dbReference>
<keyword evidence="2 9" id="KW-0575">Peroxidase</keyword>
<evidence type="ECO:0000256" key="7">
    <source>
        <dbReference type="ARBA" id="ARBA00023324"/>
    </source>
</evidence>
<comment type="catalytic activity">
    <reaction evidence="9">
        <text>2 H2O2 = O2 + 2 H2O</text>
        <dbReference type="Rhea" id="RHEA:20309"/>
        <dbReference type="ChEBI" id="CHEBI:15377"/>
        <dbReference type="ChEBI" id="CHEBI:15379"/>
        <dbReference type="ChEBI" id="CHEBI:16240"/>
        <dbReference type="EC" id="1.11.1.6"/>
    </reaction>
</comment>
<dbReference type="PROSITE" id="PS51402">
    <property type="entry name" value="CATALASE_3"/>
    <property type="match status" value="1"/>
</dbReference>
<evidence type="ECO:0000256" key="3">
    <source>
        <dbReference type="ARBA" id="ARBA00022617"/>
    </source>
</evidence>
<keyword evidence="7 9" id="KW-0376">Hydrogen peroxide</keyword>
<evidence type="ECO:0000256" key="10">
    <source>
        <dbReference type="RuleBase" id="RU004142"/>
    </source>
</evidence>